<keyword evidence="1" id="KW-0472">Membrane</keyword>
<feature type="transmembrane region" description="Helical" evidence="1">
    <location>
        <begin position="153"/>
        <end position="177"/>
    </location>
</feature>
<evidence type="ECO:0008006" key="4">
    <source>
        <dbReference type="Google" id="ProtNLM"/>
    </source>
</evidence>
<accession>A0ABD2MF11</accession>
<feature type="transmembrane region" description="Helical" evidence="1">
    <location>
        <begin position="115"/>
        <end position="141"/>
    </location>
</feature>
<sequence>MPSNEVKGDNELYDLYKDAGLVPTEIVTNGIIAVICLVGIILNMLLVYVTVKSKPVMCTIGDPAHQPESSSMSYTLTSITHCAEFICYALIWLVNYFRKGHHRQSFAETEKNKRLMISLSVIMAIGLICFIGNTVFFIGIMPLLSLNIFTYEYIVWPISNGLFLMAYSSYTPVLFLCSTEYRKAFCKYVCRTEHGPNVVVPLRNMYG</sequence>
<evidence type="ECO:0000313" key="2">
    <source>
        <dbReference type="EMBL" id="KAL3126126.1"/>
    </source>
</evidence>
<protein>
    <recommendedName>
        <fullName evidence="4">G-protein coupled receptors family 1 profile domain-containing protein</fullName>
    </recommendedName>
</protein>
<keyword evidence="3" id="KW-1185">Reference proteome</keyword>
<comment type="caution">
    <text evidence="2">The sequence shown here is derived from an EMBL/GenBank/DDBJ whole genome shotgun (WGS) entry which is preliminary data.</text>
</comment>
<dbReference type="EMBL" id="JBICBT010000008">
    <property type="protein sequence ID" value="KAL3126126.1"/>
    <property type="molecule type" value="Genomic_DNA"/>
</dbReference>
<keyword evidence="1" id="KW-1133">Transmembrane helix</keyword>
<dbReference type="AlphaFoldDB" id="A0ABD2MF11"/>
<evidence type="ECO:0000313" key="3">
    <source>
        <dbReference type="Proteomes" id="UP001620626"/>
    </source>
</evidence>
<name>A0ABD2MF11_9BILA</name>
<dbReference type="Proteomes" id="UP001620626">
    <property type="component" value="Unassembled WGS sequence"/>
</dbReference>
<dbReference type="Gene3D" id="1.20.1070.10">
    <property type="entry name" value="Rhodopsin 7-helix transmembrane proteins"/>
    <property type="match status" value="1"/>
</dbReference>
<keyword evidence="1" id="KW-0812">Transmembrane</keyword>
<evidence type="ECO:0000256" key="1">
    <source>
        <dbReference type="SAM" id="Phobius"/>
    </source>
</evidence>
<reference evidence="2 3" key="1">
    <citation type="submission" date="2024-10" db="EMBL/GenBank/DDBJ databases">
        <authorList>
            <person name="Kim D."/>
        </authorList>
    </citation>
    <scope>NUCLEOTIDE SEQUENCE [LARGE SCALE GENOMIC DNA]</scope>
    <source>
        <strain evidence="2">BH-2024</strain>
    </source>
</reference>
<gene>
    <name evidence="2" type="ORF">niasHT_002252</name>
</gene>
<proteinExistence type="predicted"/>
<organism evidence="2 3">
    <name type="scientific">Heterodera trifolii</name>
    <dbReference type="NCBI Taxonomy" id="157864"/>
    <lineage>
        <taxon>Eukaryota</taxon>
        <taxon>Metazoa</taxon>
        <taxon>Ecdysozoa</taxon>
        <taxon>Nematoda</taxon>
        <taxon>Chromadorea</taxon>
        <taxon>Rhabditida</taxon>
        <taxon>Tylenchina</taxon>
        <taxon>Tylenchomorpha</taxon>
        <taxon>Tylenchoidea</taxon>
        <taxon>Heteroderidae</taxon>
        <taxon>Heteroderinae</taxon>
        <taxon>Heterodera</taxon>
    </lineage>
</organism>
<feature type="transmembrane region" description="Helical" evidence="1">
    <location>
        <begin position="71"/>
        <end position="94"/>
    </location>
</feature>
<feature type="transmembrane region" description="Helical" evidence="1">
    <location>
        <begin position="26"/>
        <end position="51"/>
    </location>
</feature>